<sequence>MGSFLVTFLITMAVVLPCALGVGFYWRATHPADSTDPASAAQSLGAGGSADTSSEPENSPEPAALTVDLSGLNSREGILLERGGGTLGEVNADETIYPASLTKMMTVLLAAEAFDNLDAPVTLGDDLFGPLWAANASMAGFEPGETVTVRDLLYGALLPSGAECCAAIAVELDGSEEAFALRMNRRAQELGMENTHFVNATGLQDAQHVSTVGDLALLLDAALDSPTFREVFTAQRYSTQPTNLHPDGITVSSSVFSLMQDADLGGMTLLGGKTGFTDEAGLCLATLAGADGEEYILVTAGAPGQSHTDTAHVQDAAAVYRRLSRALED</sequence>
<dbReference type="Pfam" id="PF00768">
    <property type="entry name" value="Peptidase_S11"/>
    <property type="match status" value="1"/>
</dbReference>
<keyword evidence="10" id="KW-0645">Protease</keyword>
<dbReference type="InterPro" id="IPR001967">
    <property type="entry name" value="Peptidase_S11_N"/>
</dbReference>
<evidence type="ECO:0000259" key="9">
    <source>
        <dbReference type="Pfam" id="PF00768"/>
    </source>
</evidence>
<dbReference type="PRINTS" id="PR00725">
    <property type="entry name" value="DADACBPTASE1"/>
</dbReference>
<evidence type="ECO:0000256" key="8">
    <source>
        <dbReference type="SAM" id="MobiDB-lite"/>
    </source>
</evidence>
<evidence type="ECO:0000313" key="10">
    <source>
        <dbReference type="EMBL" id="MBE5037909.1"/>
    </source>
</evidence>
<dbReference type="Gene3D" id="3.40.710.10">
    <property type="entry name" value="DD-peptidase/beta-lactamase superfamily"/>
    <property type="match status" value="1"/>
</dbReference>
<keyword evidence="10" id="KW-0121">Carboxypeptidase</keyword>
<keyword evidence="2" id="KW-0732">Signal</keyword>
<evidence type="ECO:0000256" key="7">
    <source>
        <dbReference type="RuleBase" id="RU004016"/>
    </source>
</evidence>
<evidence type="ECO:0000256" key="4">
    <source>
        <dbReference type="ARBA" id="ARBA00022960"/>
    </source>
</evidence>
<evidence type="ECO:0000256" key="6">
    <source>
        <dbReference type="ARBA" id="ARBA00023316"/>
    </source>
</evidence>
<evidence type="ECO:0000256" key="1">
    <source>
        <dbReference type="ARBA" id="ARBA00007164"/>
    </source>
</evidence>
<name>A0ABR9R448_9FIRM</name>
<feature type="domain" description="Peptidase S11 D-alanyl-D-alanine carboxypeptidase A N-terminal" evidence="9">
    <location>
        <begin position="76"/>
        <end position="303"/>
    </location>
</feature>
<keyword evidence="5" id="KW-0573">Peptidoglycan synthesis</keyword>
<dbReference type="PANTHER" id="PTHR21581">
    <property type="entry name" value="D-ALANYL-D-ALANINE CARBOXYPEPTIDASE"/>
    <property type="match status" value="1"/>
</dbReference>
<evidence type="ECO:0000256" key="2">
    <source>
        <dbReference type="ARBA" id="ARBA00022729"/>
    </source>
</evidence>
<comment type="similarity">
    <text evidence="1 7">Belongs to the peptidase S11 family.</text>
</comment>
<evidence type="ECO:0000313" key="11">
    <source>
        <dbReference type="Proteomes" id="UP000768567"/>
    </source>
</evidence>
<feature type="region of interest" description="Disordered" evidence="8">
    <location>
        <begin position="36"/>
        <end position="64"/>
    </location>
</feature>
<keyword evidence="11" id="KW-1185">Reference proteome</keyword>
<accession>A0ABR9R448</accession>
<dbReference type="GO" id="GO:0004180">
    <property type="term" value="F:carboxypeptidase activity"/>
    <property type="evidence" value="ECO:0007669"/>
    <property type="project" value="UniProtKB-KW"/>
</dbReference>
<protein>
    <submittedName>
        <fullName evidence="10">D-alanyl-D-alanine carboxypeptidase</fullName>
    </submittedName>
</protein>
<evidence type="ECO:0000256" key="5">
    <source>
        <dbReference type="ARBA" id="ARBA00022984"/>
    </source>
</evidence>
<dbReference type="SUPFAM" id="SSF56601">
    <property type="entry name" value="beta-lactamase/transpeptidase-like"/>
    <property type="match status" value="1"/>
</dbReference>
<dbReference type="Proteomes" id="UP000768567">
    <property type="component" value="Unassembled WGS sequence"/>
</dbReference>
<comment type="caution">
    <text evidence="10">The sequence shown here is derived from an EMBL/GenBank/DDBJ whole genome shotgun (WGS) entry which is preliminary data.</text>
</comment>
<gene>
    <name evidence="10" type="ORF">INF35_08950</name>
</gene>
<dbReference type="RefSeq" id="WP_193501597.1">
    <property type="nucleotide sequence ID" value="NZ_JADCKC010000002.1"/>
</dbReference>
<dbReference type="PANTHER" id="PTHR21581:SF6">
    <property type="entry name" value="TRAFFICKING PROTEIN PARTICLE COMPLEX SUBUNIT 12"/>
    <property type="match status" value="1"/>
</dbReference>
<evidence type="ECO:0000256" key="3">
    <source>
        <dbReference type="ARBA" id="ARBA00022801"/>
    </source>
</evidence>
<keyword evidence="3" id="KW-0378">Hydrolase</keyword>
<dbReference type="InterPro" id="IPR018044">
    <property type="entry name" value="Peptidase_S11"/>
</dbReference>
<keyword evidence="4" id="KW-0133">Cell shape</keyword>
<reference evidence="10 11" key="1">
    <citation type="submission" date="2020-10" db="EMBL/GenBank/DDBJ databases">
        <title>ChiBAC.</title>
        <authorList>
            <person name="Zenner C."/>
            <person name="Hitch T.C.A."/>
            <person name="Clavel T."/>
        </authorList>
    </citation>
    <scope>NUCLEOTIDE SEQUENCE [LARGE SCALE GENOMIC DNA]</scope>
    <source>
        <strain evidence="10 11">DSM 109015</strain>
    </source>
</reference>
<proteinExistence type="inferred from homology"/>
<keyword evidence="6" id="KW-0961">Cell wall biogenesis/degradation</keyword>
<organism evidence="10 11">
    <name type="scientific">Gemmiger gallinarum</name>
    <dbReference type="NCBI Taxonomy" id="2779354"/>
    <lineage>
        <taxon>Bacteria</taxon>
        <taxon>Bacillati</taxon>
        <taxon>Bacillota</taxon>
        <taxon>Clostridia</taxon>
        <taxon>Eubacteriales</taxon>
        <taxon>Gemmiger</taxon>
    </lineage>
</organism>
<dbReference type="EMBL" id="JADCKC010000002">
    <property type="protein sequence ID" value="MBE5037909.1"/>
    <property type="molecule type" value="Genomic_DNA"/>
</dbReference>
<dbReference type="InterPro" id="IPR012338">
    <property type="entry name" value="Beta-lactam/transpept-like"/>
</dbReference>